<accession>A0A1Y0I9T9</accession>
<evidence type="ECO:0000256" key="5">
    <source>
        <dbReference type="SAM" id="Phobius"/>
    </source>
</evidence>
<evidence type="ECO:0000313" key="7">
    <source>
        <dbReference type="EMBL" id="ARU57292.1"/>
    </source>
</evidence>
<keyword evidence="2 5" id="KW-0812">Transmembrane</keyword>
<protein>
    <recommendedName>
        <fullName evidence="6">Translocation and assembly module TamB C-terminal domain-containing protein</fullName>
    </recommendedName>
</protein>
<dbReference type="Proteomes" id="UP000196027">
    <property type="component" value="Chromosome"/>
</dbReference>
<organism evidence="7 8">
    <name type="scientific">Oleiphilus messinensis</name>
    <dbReference type="NCBI Taxonomy" id="141451"/>
    <lineage>
        <taxon>Bacteria</taxon>
        <taxon>Pseudomonadati</taxon>
        <taxon>Pseudomonadota</taxon>
        <taxon>Gammaproteobacteria</taxon>
        <taxon>Oceanospirillales</taxon>
        <taxon>Oleiphilaceae</taxon>
        <taxon>Oleiphilus</taxon>
    </lineage>
</organism>
<dbReference type="EMBL" id="CP021425">
    <property type="protein sequence ID" value="ARU57292.1"/>
    <property type="molecule type" value="Genomic_DNA"/>
</dbReference>
<keyword evidence="8" id="KW-1185">Reference proteome</keyword>
<dbReference type="OrthoDB" id="5555605at2"/>
<keyword evidence="4 5" id="KW-0472">Membrane</keyword>
<dbReference type="PANTHER" id="PTHR36985">
    <property type="entry name" value="TRANSLOCATION AND ASSEMBLY MODULE SUBUNIT TAMB"/>
    <property type="match status" value="1"/>
</dbReference>
<feature type="transmembrane region" description="Helical" evidence="5">
    <location>
        <begin position="9"/>
        <end position="28"/>
    </location>
</feature>
<reference evidence="7 8" key="1">
    <citation type="submission" date="2017-05" db="EMBL/GenBank/DDBJ databases">
        <title>Genomic insights into alkan degradation activity of Oleiphilus messinensis.</title>
        <authorList>
            <person name="Kozyavkin S.A."/>
            <person name="Slesarev A.I."/>
            <person name="Golyshin P.N."/>
            <person name="Korzhenkov A."/>
            <person name="Golyshina O.N."/>
            <person name="Toshchakov S.V."/>
        </authorList>
    </citation>
    <scope>NUCLEOTIDE SEQUENCE [LARGE SCALE GENOMIC DNA]</scope>
    <source>
        <strain evidence="7 8">ME102</strain>
    </source>
</reference>
<evidence type="ECO:0000259" key="6">
    <source>
        <dbReference type="Pfam" id="PF04357"/>
    </source>
</evidence>
<dbReference type="GO" id="GO:0097347">
    <property type="term" value="C:TAM protein secretion complex"/>
    <property type="evidence" value="ECO:0007669"/>
    <property type="project" value="TreeGrafter"/>
</dbReference>
<dbReference type="PANTHER" id="PTHR36985:SF1">
    <property type="entry name" value="TRANSLOCATION AND ASSEMBLY MODULE SUBUNIT TAMB"/>
    <property type="match status" value="1"/>
</dbReference>
<gene>
    <name evidence="7" type="ORF">OLMES_3251</name>
</gene>
<proteinExistence type="predicted"/>
<evidence type="ECO:0000256" key="2">
    <source>
        <dbReference type="ARBA" id="ARBA00022692"/>
    </source>
</evidence>
<dbReference type="KEGG" id="ome:OLMES_3251"/>
<feature type="domain" description="Translocation and assembly module TamB C-terminal" evidence="6">
    <location>
        <begin position="1025"/>
        <end position="1353"/>
    </location>
</feature>
<sequence length="1355" mass="147193">MIRLTLKVTLWSAVFAVLAGISVVFWLVTTEPGARFVGRTVSEMLSAIEIEVRNGTIAKGVGLDYFRYSSDSVDVEIENAQVAWQTSCLFKAAICADSLSLDLLQIVIKPTTENATSPDESNGLPVVPAPFPINIQAGKIGTLRLVTESAIEEITNIQLQADWQHTLIAIANLDAGYRGLRLNAAGSFDMAKPWLTDLSGGLRLPDEILALTGADQLPVDGRVPFRFWGTNLDYNFDFSETDWLPVSLLGAINFDSTEMPFKATLKTPAKLIVGGEPLIVFPKSAETVVNTNSKAKAGGDPQAKPEPEVQGLPLEYLDIEIAGTLIDLSAQTTIKFSSPQIPFNTVQSDIALRNDTLALDHFTLFAVQGQASGKAEIQFDEVISLNIDIEAQQLNLLDAMPDLPLYLDGRILVRGQTATEFTDIRLDLKNLDLIYAHYPVRISGGINGRLDNQAWSLSGNPRVQTNLWSEFNTEFRLSGTSQVIHAEKIRLNSQQGGLDVFGRYNLDSQKWHGELALNKIAIRLQQLQDWLGVEKVADLSGEDLIAFDAGLKFAGKGESTGEVSITKLTGTAGKHQISGTGKLAFNQGSTPGLADLSLDKVKLNLGPSRIALNGTLASASDLRLQLENFDLNLTGLETTGTVSTDLNITGNIATPNIAGTVVAQNLAWQTLRAENLALDLDIEALGNGPSRITASIADAHVDHMPVSQFESTIEGSLGETRSDIAIKFGRDSRAKLVCDTSLITKAGNLRVPDFALKNIAVICDQIDVGIAQDFWQLTDSLSLHYDLAGSALSIEPVCFERRGNGPLSMASDLCLTKVAAVSPQEKRANLMFTDFPVDWFRHYWPQVSNLNGYFSGKLSFFDRVDAPLNARIDLNSDALKAVLSVSEGTDYRPVLLNDIAASLVVDGDQAESQLKFGLGQGGDVTMDLGVNDLSGAKRLVGTVEVNAVDVSVLKPFSTEIQELSGFLNAGLNIDGDIADPALSGWWKLEQGRLSTVSVPETLEQITLEGLLDKRRMTYDGRFTNQQGVAFIDGSMDWQEELLMLGRLRSDGITVVPQHGMSILLQPDVTVEIKGDVIKARGQVNVPRARLELQRLPANAKSTSADARIINRQRASTTSLYYDAQLELLLGDDVRFTGLGLNAYLTGYLDLYYRDKGELTAQGEIESREGVFTYLGQRLEVQNGILYFHGPIEDPDVFIEAVRNAQSGTVKAGLRVTGPVSQPELEVFSDPPMNDASALHYLLTGNAPDSESQAGGGLVGNLLLSRAGLGADWLNDNVMSRFGVSDFQVSTQAEDGGTSVQLSGYLSPDLYLRYGVNLFDQVNTLAMRYRLRSNLFIEAMTGLDSSLDVIYSFEVH</sequence>
<evidence type="ECO:0000256" key="1">
    <source>
        <dbReference type="ARBA" id="ARBA00004167"/>
    </source>
</evidence>
<evidence type="ECO:0000256" key="3">
    <source>
        <dbReference type="ARBA" id="ARBA00022989"/>
    </source>
</evidence>
<name>A0A1Y0I9T9_9GAMM</name>
<dbReference type="GO" id="GO:0009306">
    <property type="term" value="P:protein secretion"/>
    <property type="evidence" value="ECO:0007669"/>
    <property type="project" value="InterPro"/>
</dbReference>
<keyword evidence="3 5" id="KW-1133">Transmembrane helix</keyword>
<dbReference type="GO" id="GO:0005886">
    <property type="term" value="C:plasma membrane"/>
    <property type="evidence" value="ECO:0007669"/>
    <property type="project" value="InterPro"/>
</dbReference>
<evidence type="ECO:0000313" key="8">
    <source>
        <dbReference type="Proteomes" id="UP000196027"/>
    </source>
</evidence>
<dbReference type="InterPro" id="IPR007452">
    <property type="entry name" value="TamB_C"/>
</dbReference>
<dbReference type="RefSeq" id="WP_087462200.1">
    <property type="nucleotide sequence ID" value="NZ_CP021425.1"/>
</dbReference>
<evidence type="ECO:0000256" key="4">
    <source>
        <dbReference type="ARBA" id="ARBA00023136"/>
    </source>
</evidence>
<comment type="subcellular location">
    <subcellularLocation>
        <location evidence="1">Membrane</location>
        <topology evidence="1">Single-pass membrane protein</topology>
    </subcellularLocation>
</comment>
<dbReference type="Pfam" id="PF04357">
    <property type="entry name" value="TamB"/>
    <property type="match status" value="1"/>
</dbReference>